<dbReference type="CDD" id="cd01461">
    <property type="entry name" value="vWA_interalpha_trypsin_inhibitor"/>
    <property type="match status" value="1"/>
</dbReference>
<evidence type="ECO:0000256" key="1">
    <source>
        <dbReference type="SAM" id="MobiDB-lite"/>
    </source>
</evidence>
<protein>
    <recommendedName>
        <fullName evidence="2">VWFA domain-containing protein</fullName>
    </recommendedName>
</protein>
<proteinExistence type="predicted"/>
<evidence type="ECO:0000259" key="2">
    <source>
        <dbReference type="PROSITE" id="PS50234"/>
    </source>
</evidence>
<feature type="compositionally biased region" description="Low complexity" evidence="1">
    <location>
        <begin position="849"/>
        <end position="858"/>
    </location>
</feature>
<dbReference type="Proteomes" id="UP000604825">
    <property type="component" value="Unassembled WGS sequence"/>
</dbReference>
<dbReference type="SMART" id="SM00327">
    <property type="entry name" value="VWA"/>
    <property type="match status" value="1"/>
</dbReference>
<dbReference type="InterPro" id="IPR036465">
    <property type="entry name" value="vWFA_dom_sf"/>
</dbReference>
<dbReference type="EMBL" id="CAJGYO010000003">
    <property type="protein sequence ID" value="CAD6217154.1"/>
    <property type="molecule type" value="Genomic_DNA"/>
</dbReference>
<feature type="region of interest" description="Disordered" evidence="1">
    <location>
        <begin position="845"/>
        <end position="865"/>
    </location>
</feature>
<feature type="domain" description="VWFA" evidence="2">
    <location>
        <begin position="329"/>
        <end position="503"/>
    </location>
</feature>
<gene>
    <name evidence="3" type="ORF">NCGR_LOCUS11256</name>
</gene>
<accession>A0A811N6E9</accession>
<dbReference type="InterPro" id="IPR002035">
    <property type="entry name" value="VWF_A"/>
</dbReference>
<comment type="caution">
    <text evidence="3">The sequence shown here is derived from an EMBL/GenBank/DDBJ whole genome shotgun (WGS) entry which is preliminary data.</text>
</comment>
<feature type="region of interest" description="Disordered" evidence="1">
    <location>
        <begin position="778"/>
        <end position="821"/>
    </location>
</feature>
<feature type="region of interest" description="Disordered" evidence="1">
    <location>
        <begin position="970"/>
        <end position="1013"/>
    </location>
</feature>
<dbReference type="AlphaFoldDB" id="A0A811N6E9"/>
<dbReference type="PANTHER" id="PTHR46503">
    <property type="entry name" value="INTER-ALPHA-TRYPSIN INHIBITOR HEAVY CHAIN-LIKE PROTEIN"/>
    <property type="match status" value="1"/>
</dbReference>
<evidence type="ECO:0000313" key="3">
    <source>
        <dbReference type="EMBL" id="CAD6217154.1"/>
    </source>
</evidence>
<reference evidence="3" key="1">
    <citation type="submission" date="2020-10" db="EMBL/GenBank/DDBJ databases">
        <authorList>
            <person name="Han B."/>
            <person name="Lu T."/>
            <person name="Zhao Q."/>
            <person name="Huang X."/>
            <person name="Zhao Y."/>
        </authorList>
    </citation>
    <scope>NUCLEOTIDE SEQUENCE</scope>
</reference>
<feature type="compositionally biased region" description="Basic and acidic residues" evidence="1">
    <location>
        <begin position="982"/>
        <end position="1000"/>
    </location>
</feature>
<sequence length="1025" mass="113539">MEEFARAVEDGLKLSKRLVLPGGLPPPRPPAGMERTVSAAAASGPDPRLLPTAPMAYAVVTDPAAVDTPDVPSYQPYVYGHLDPPALIPLQMKEVDLAVDCALDAAHVTLRARWWLHCITRSRECDVRLVVPLAEQGSILGAEVTIGRRSYNTQVIEVEDTLENHAKIEIGGLLKPHLFFLTIPQVEGGADICATFRWSQKLLYDSGCFSVEIPFRFPYFVNPLPKVFMKKEKIQLTVNSGFSKEVLLQGTSHPLKEKSRQGDKLFFHHEAIVENWSCKDFNFSYSVYSGDLCGGMLVQPATLRDYDERDMFCIFLLPGSGNRKVFRKAVVFIVDTSGSMQGRPLENVKRAVSTALSELVEGDYFNIITFNDELHSFSSCLEQVNDKAIASATDWMNENFVAEGGTDVMHPLSEAMALLSSVHDTLPQIYLITDGSVDDEHNICQTAKTELTNRGSKSPRISTFGLGSYCNHYFLRMLASIGKGHYDAALETASIENRILKWFRRASSTIVANISIDAMTHLDEFEVDSEYIPDLSANSPLCVSGKYQGKLLDTVKAKGYLADMKEISIELKVQQLKEIPLDKVLVTQQIDLMTAKAWLSADKQLERKVIKLSIQNGVPSEYTDMILLQTNLDKVDGTQKVKQKLKGQKGRDEQRILLHGLKLGFGNKDATRENLTTGFGDMNPAEKLVMLQKRNGCCSRVADCLCCMCCIKACNRMNDQCAILMAQICAALACLGCYECCAEIINWMQNRFNGKHEKRRPEAAAAAISSARESCRQDHAREDKIPNGDWPPQGLLSIGTLGDDPPPAAGDGGGGPPRASQADVLDFTIEEVKKLQDALNKLLRRAKSKSSSSRGSGATDEDHASQLPLDRFLNCPSSLEVDRRISLRHAAGDGGENGEFSPDTQIILSKARDLLVNSNGTTIKKKSFKFLLKKMFVCHGGFAPAPSLKDPVESRMEKLFRTMLQKKMNARPSNAAVSSRKYYLDDKPSGRRMIRDGRHDEEDDEKGSDGIKWDKTDTDFIVLEI</sequence>
<name>A0A811N6E9_9POAL</name>
<dbReference type="OrthoDB" id="1729737at2759"/>
<dbReference type="PANTHER" id="PTHR46503:SF6">
    <property type="entry name" value="INTER-ALPHA-TRYPSIN INHIBITOR HEAVY CHAIN-RELATED"/>
    <property type="match status" value="1"/>
</dbReference>
<dbReference type="Pfam" id="PF13768">
    <property type="entry name" value="VWA_3"/>
    <property type="match status" value="1"/>
</dbReference>
<dbReference type="PROSITE" id="PS50234">
    <property type="entry name" value="VWFA"/>
    <property type="match status" value="1"/>
</dbReference>
<organism evidence="3 4">
    <name type="scientific">Miscanthus lutarioriparius</name>
    <dbReference type="NCBI Taxonomy" id="422564"/>
    <lineage>
        <taxon>Eukaryota</taxon>
        <taxon>Viridiplantae</taxon>
        <taxon>Streptophyta</taxon>
        <taxon>Embryophyta</taxon>
        <taxon>Tracheophyta</taxon>
        <taxon>Spermatophyta</taxon>
        <taxon>Magnoliopsida</taxon>
        <taxon>Liliopsida</taxon>
        <taxon>Poales</taxon>
        <taxon>Poaceae</taxon>
        <taxon>PACMAD clade</taxon>
        <taxon>Panicoideae</taxon>
        <taxon>Andropogonodae</taxon>
        <taxon>Andropogoneae</taxon>
        <taxon>Saccharinae</taxon>
        <taxon>Miscanthus</taxon>
    </lineage>
</organism>
<keyword evidence="4" id="KW-1185">Reference proteome</keyword>
<evidence type="ECO:0000313" key="4">
    <source>
        <dbReference type="Proteomes" id="UP000604825"/>
    </source>
</evidence>
<dbReference type="SUPFAM" id="SSF53300">
    <property type="entry name" value="vWA-like"/>
    <property type="match status" value="1"/>
</dbReference>
<dbReference type="Gene3D" id="3.40.50.410">
    <property type="entry name" value="von Willebrand factor, type A domain"/>
    <property type="match status" value="1"/>
</dbReference>